<evidence type="ECO:0000259" key="1">
    <source>
        <dbReference type="Pfam" id="PF07969"/>
    </source>
</evidence>
<keyword evidence="2" id="KW-0378">Hydrolase</keyword>
<accession>A0ABV7D879</accession>
<dbReference type="InterPro" id="IPR011059">
    <property type="entry name" value="Metal-dep_hydrolase_composite"/>
</dbReference>
<dbReference type="PANTHER" id="PTHR22642:SF2">
    <property type="entry name" value="PROTEIN LONG AFTER FAR-RED 3"/>
    <property type="match status" value="1"/>
</dbReference>
<organism evidence="2 3">
    <name type="scientific">Kordiimonas pumila</name>
    <dbReference type="NCBI Taxonomy" id="2161677"/>
    <lineage>
        <taxon>Bacteria</taxon>
        <taxon>Pseudomonadati</taxon>
        <taxon>Pseudomonadota</taxon>
        <taxon>Alphaproteobacteria</taxon>
        <taxon>Kordiimonadales</taxon>
        <taxon>Kordiimonadaceae</taxon>
        <taxon>Kordiimonas</taxon>
    </lineage>
</organism>
<evidence type="ECO:0000313" key="3">
    <source>
        <dbReference type="Proteomes" id="UP001595444"/>
    </source>
</evidence>
<dbReference type="SUPFAM" id="SSF51338">
    <property type="entry name" value="Composite domain of metallo-dependent hydrolases"/>
    <property type="match status" value="1"/>
</dbReference>
<dbReference type="Pfam" id="PF07969">
    <property type="entry name" value="Amidohydro_3"/>
    <property type="match status" value="1"/>
</dbReference>
<sequence length="606" mass="67762">MNVIQIVSRIAIITGLASVLSLPSFSTEGHADLILYDATIWTVDPANPEAQAVAIEGNRIIKVGKNEDVLALKGTDTKLINLDGKMVLPGFIDAHTHMENAINAFYELRLNSVSTEEAMLALIKDRAERIPDEYWITGGNWSSKTGWAAEKSGDYVAYPYKSPTRKDGASISFELSLVAVDALTPNQPVLLKRFDGAYFINSAGLQLLHIDKNTPDPSGGHYQHDPKTGELTGMLFGTAGEKAKASLPPRSHQQVMFGARNMVAELTSYGLTGLHDIVRIPDISDKTVFETNAERSMTDLTIFTSLREENSLKQRIYPILPAIVWNRFDAFGYKPQGGDEMISYGAVKMFLDGFLMFRHYPNNDHFSGSLSFRNHDVTQLRNTVLGADKAGWDIAMHVTGDKGHALTFDWFEDTLKANPNRERRFRILHAWYPRMEEIDRGGRMHMIADVTPFHLIRELKSMPQKLYDDQKDTAFAWQTMVKKGWRLNIVSDWPGSYDGNHGAPVSPLENIYLATTRMDFDAPQGSGWHTQEALTVDQAIEAYTINPAWASYEEDIKGTITEGKLADLIVLSKNIREIPKTDILKTQVLYTVFDGQIVFDALSAKP</sequence>
<dbReference type="InterPro" id="IPR013108">
    <property type="entry name" value="Amidohydro_3"/>
</dbReference>
<dbReference type="RefSeq" id="WP_194212955.1">
    <property type="nucleotide sequence ID" value="NZ_CP061205.1"/>
</dbReference>
<evidence type="ECO:0000313" key="2">
    <source>
        <dbReference type="EMBL" id="MFC3053203.1"/>
    </source>
</evidence>
<dbReference type="Gene3D" id="2.30.40.10">
    <property type="entry name" value="Urease, subunit C, domain 1"/>
    <property type="match status" value="1"/>
</dbReference>
<feature type="domain" description="Amidohydrolase 3" evidence="1">
    <location>
        <begin position="79"/>
        <end position="599"/>
    </location>
</feature>
<dbReference type="CDD" id="cd01300">
    <property type="entry name" value="YtcJ_like"/>
    <property type="match status" value="1"/>
</dbReference>
<gene>
    <name evidence="2" type="ORF">ACFOKA_14925</name>
</gene>
<keyword evidence="3" id="KW-1185">Reference proteome</keyword>
<comment type="caution">
    <text evidence="2">The sequence shown here is derived from an EMBL/GenBank/DDBJ whole genome shotgun (WGS) entry which is preliminary data.</text>
</comment>
<dbReference type="GO" id="GO:0016787">
    <property type="term" value="F:hydrolase activity"/>
    <property type="evidence" value="ECO:0007669"/>
    <property type="project" value="UniProtKB-KW"/>
</dbReference>
<dbReference type="EC" id="3.5.-.-" evidence="2"/>
<dbReference type="InterPro" id="IPR033932">
    <property type="entry name" value="YtcJ-like"/>
</dbReference>
<dbReference type="Proteomes" id="UP001595444">
    <property type="component" value="Unassembled WGS sequence"/>
</dbReference>
<dbReference type="EMBL" id="JBHRSL010000012">
    <property type="protein sequence ID" value="MFC3053203.1"/>
    <property type="molecule type" value="Genomic_DNA"/>
</dbReference>
<proteinExistence type="predicted"/>
<dbReference type="SUPFAM" id="SSF51556">
    <property type="entry name" value="Metallo-dependent hydrolases"/>
    <property type="match status" value="1"/>
</dbReference>
<protein>
    <submittedName>
        <fullName evidence="2">Amidohydrolase</fullName>
        <ecNumber evidence="2">3.5.-.-</ecNumber>
    </submittedName>
</protein>
<dbReference type="Gene3D" id="3.10.310.70">
    <property type="match status" value="1"/>
</dbReference>
<name>A0ABV7D879_9PROT</name>
<dbReference type="PANTHER" id="PTHR22642">
    <property type="entry name" value="IMIDAZOLONEPROPIONASE"/>
    <property type="match status" value="1"/>
</dbReference>
<reference evidence="3" key="1">
    <citation type="journal article" date="2019" name="Int. J. Syst. Evol. Microbiol.">
        <title>The Global Catalogue of Microorganisms (GCM) 10K type strain sequencing project: providing services to taxonomists for standard genome sequencing and annotation.</title>
        <authorList>
            <consortium name="The Broad Institute Genomics Platform"/>
            <consortium name="The Broad Institute Genome Sequencing Center for Infectious Disease"/>
            <person name="Wu L."/>
            <person name="Ma J."/>
        </authorList>
    </citation>
    <scope>NUCLEOTIDE SEQUENCE [LARGE SCALE GENOMIC DNA]</scope>
    <source>
        <strain evidence="3">KCTC 62164</strain>
    </source>
</reference>
<dbReference type="Gene3D" id="3.20.20.140">
    <property type="entry name" value="Metal-dependent hydrolases"/>
    <property type="match status" value="1"/>
</dbReference>
<dbReference type="InterPro" id="IPR032466">
    <property type="entry name" value="Metal_Hydrolase"/>
</dbReference>